<accession>A0AC34GA63</accession>
<dbReference type="Proteomes" id="UP000887579">
    <property type="component" value="Unplaced"/>
</dbReference>
<evidence type="ECO:0000313" key="2">
    <source>
        <dbReference type="WBParaSite" id="ES5_v2.g26467.t1"/>
    </source>
</evidence>
<evidence type="ECO:0000313" key="1">
    <source>
        <dbReference type="Proteomes" id="UP000887579"/>
    </source>
</evidence>
<proteinExistence type="predicted"/>
<name>A0AC34GA63_9BILA</name>
<sequence length="128" mass="14292">MQYFNLLVTTLFLIVDRVFTQVSTGPGTFQVISANNKSIDVATFVPNGVTTSSQFVLAMHGLGDNGNGMRDSWISLANKYKYVILAPNFNDNWSGNYQLAGLDGPRSDWEIDVLDRVFDEAKKRYNST</sequence>
<organism evidence="1 2">
    <name type="scientific">Panagrolaimus sp. ES5</name>
    <dbReference type="NCBI Taxonomy" id="591445"/>
    <lineage>
        <taxon>Eukaryota</taxon>
        <taxon>Metazoa</taxon>
        <taxon>Ecdysozoa</taxon>
        <taxon>Nematoda</taxon>
        <taxon>Chromadorea</taxon>
        <taxon>Rhabditida</taxon>
        <taxon>Tylenchina</taxon>
        <taxon>Panagrolaimomorpha</taxon>
        <taxon>Panagrolaimoidea</taxon>
        <taxon>Panagrolaimidae</taxon>
        <taxon>Panagrolaimus</taxon>
    </lineage>
</organism>
<protein>
    <submittedName>
        <fullName evidence="2">Feruloyl esterase</fullName>
    </submittedName>
</protein>
<reference evidence="2" key="1">
    <citation type="submission" date="2022-11" db="UniProtKB">
        <authorList>
            <consortium name="WormBaseParasite"/>
        </authorList>
    </citation>
    <scope>IDENTIFICATION</scope>
</reference>
<dbReference type="WBParaSite" id="ES5_v2.g26467.t1">
    <property type="protein sequence ID" value="ES5_v2.g26467.t1"/>
    <property type="gene ID" value="ES5_v2.g26467"/>
</dbReference>